<evidence type="ECO:0000256" key="4">
    <source>
        <dbReference type="NCBIfam" id="TIGR03244"/>
    </source>
</evidence>
<dbReference type="KEGG" id="mars:A8C75_00555"/>
<organism evidence="5 6">
    <name type="scientific">Marinobacterium aestuarii</name>
    <dbReference type="NCBI Taxonomy" id="1821621"/>
    <lineage>
        <taxon>Bacteria</taxon>
        <taxon>Pseudomonadati</taxon>
        <taxon>Pseudomonadota</taxon>
        <taxon>Gammaproteobacteria</taxon>
        <taxon>Oceanospirillales</taxon>
        <taxon>Oceanospirillaceae</taxon>
        <taxon>Marinobacterium</taxon>
    </lineage>
</organism>
<dbReference type="InterPro" id="IPR007041">
    <property type="entry name" value="Arg_succinylTrfase_AstA/AruG"/>
</dbReference>
<sequence>MIIMRPIRESDLDVLCDIARESGPGFTSLPDNRELLQAKIERTRHTLQQEAVLDGSQGYLFVMEDLASGQVIGTSGIETAVGLNEPWYHYRIGTVVHASRELKVYNNFRTLDLCNDYTGCAEVCTLYLKPDFRKGSNGNLLSKSRFMFMAEYPERFSERVIAEMRGYSDEKGRSPFWDGLGRHFFSMEYSQADYLTGSGNKIFIAELMPKHTIYLHLLPKDAQRVIGQVHRNTEPAKRMLENEGFRFEGYIDIFDAGPTVATRLNDIRSVRDSRYVKARISDSSCRSDHLYLISNTLLEDFRCTVAPLQPEGSAAQISHELAEALRVSNGDPLRIVPIKARQPE</sequence>
<dbReference type="EC" id="2.3.1.109" evidence="4"/>
<dbReference type="EMBL" id="CP015839">
    <property type="protein sequence ID" value="ANG61091.1"/>
    <property type="molecule type" value="Genomic_DNA"/>
</dbReference>
<keyword evidence="1" id="KW-0056">Arginine metabolism</keyword>
<dbReference type="InterPro" id="IPR017650">
    <property type="entry name" value="Arginine_N-succinylTrfase"/>
</dbReference>
<dbReference type="GO" id="GO:0008791">
    <property type="term" value="F:arginine N-succinyltransferase activity"/>
    <property type="evidence" value="ECO:0007669"/>
    <property type="project" value="UniProtKB-UniRule"/>
</dbReference>
<dbReference type="Pfam" id="PF04958">
    <property type="entry name" value="AstA"/>
    <property type="match status" value="1"/>
</dbReference>
<gene>
    <name evidence="5" type="ORF">A8C75_00555</name>
</gene>
<dbReference type="PANTHER" id="PTHR30420:SF1">
    <property type="entry name" value="ARGININE N-SUCCINYLTRANSFERASE"/>
    <property type="match status" value="1"/>
</dbReference>
<evidence type="ECO:0000256" key="1">
    <source>
        <dbReference type="ARBA" id="ARBA00022503"/>
    </source>
</evidence>
<evidence type="ECO:0000313" key="5">
    <source>
        <dbReference type="EMBL" id="ANG61091.1"/>
    </source>
</evidence>
<keyword evidence="2 5" id="KW-0808">Transferase</keyword>
<dbReference type="OrthoDB" id="21121at2"/>
<proteinExistence type="predicted"/>
<dbReference type="RefSeq" id="WP_067376602.1">
    <property type="nucleotide sequence ID" value="NZ_CP015839.1"/>
</dbReference>
<accession>A0A1A9ETX4</accession>
<dbReference type="InterPro" id="IPR016181">
    <property type="entry name" value="Acyl_CoA_acyltransferase"/>
</dbReference>
<evidence type="ECO:0000313" key="6">
    <source>
        <dbReference type="Proteomes" id="UP000078070"/>
    </source>
</evidence>
<name>A0A1A9ETX4_9GAMM</name>
<reference evidence="6" key="1">
    <citation type="submission" date="2016-05" db="EMBL/GenBank/DDBJ databases">
        <authorList>
            <person name="Baek K."/>
            <person name="Yang S.-J."/>
        </authorList>
    </citation>
    <scope>NUCLEOTIDE SEQUENCE [LARGE SCALE GENOMIC DNA]</scope>
    <source>
        <strain evidence="6">ST58-10</strain>
    </source>
</reference>
<dbReference type="NCBIfam" id="TIGR03244">
    <property type="entry name" value="arg_catab_AstA"/>
    <property type="match status" value="1"/>
</dbReference>
<dbReference type="Gene3D" id="2.40.40.20">
    <property type="match status" value="1"/>
</dbReference>
<dbReference type="Proteomes" id="UP000078070">
    <property type="component" value="Chromosome"/>
</dbReference>
<dbReference type="STRING" id="1821621.A8C75_00555"/>
<evidence type="ECO:0000256" key="2">
    <source>
        <dbReference type="ARBA" id="ARBA00022679"/>
    </source>
</evidence>
<dbReference type="SUPFAM" id="SSF55729">
    <property type="entry name" value="Acyl-CoA N-acyltransferases (Nat)"/>
    <property type="match status" value="1"/>
</dbReference>
<dbReference type="PANTHER" id="PTHR30420">
    <property type="entry name" value="N-SUCCINYLARGININE DIHYDROLASE"/>
    <property type="match status" value="1"/>
</dbReference>
<dbReference type="NCBIfam" id="TIGR03243">
    <property type="entry name" value="arg_catab_AOST"/>
    <property type="match status" value="1"/>
</dbReference>
<dbReference type="GO" id="GO:0006527">
    <property type="term" value="P:L-arginine catabolic process"/>
    <property type="evidence" value="ECO:0007669"/>
    <property type="project" value="UniProtKB-UniRule"/>
</dbReference>
<dbReference type="AlphaFoldDB" id="A0A1A9ETX4"/>
<evidence type="ECO:0000256" key="3">
    <source>
        <dbReference type="ARBA" id="ARBA00023315"/>
    </source>
</evidence>
<keyword evidence="6" id="KW-1185">Reference proteome</keyword>
<protein>
    <recommendedName>
        <fullName evidence="4">Arginine N-succinyltransferase</fullName>
        <ecNumber evidence="4">2.3.1.109</ecNumber>
    </recommendedName>
</protein>
<keyword evidence="3" id="KW-0012">Acyltransferase</keyword>
<reference evidence="5 6" key="2">
    <citation type="journal article" date="2018" name="Int. J. Syst. Evol. Microbiol.">
        <title>Marinobacterium aestuarii sp. nov., a benzene-degrading marine bacterium isolated from estuary sediment.</title>
        <authorList>
            <person name="Bae S.S."/>
            <person name="Jung J."/>
            <person name="Chung D."/>
            <person name="Baek K."/>
        </authorList>
    </citation>
    <scope>NUCLEOTIDE SEQUENCE [LARGE SCALE GENOMIC DNA]</scope>
    <source>
        <strain evidence="5 6">ST58-10</strain>
    </source>
</reference>